<dbReference type="NCBIfam" id="TIGR02937">
    <property type="entry name" value="sigma70-ECF"/>
    <property type="match status" value="1"/>
</dbReference>
<dbReference type="InterPro" id="IPR039425">
    <property type="entry name" value="RNA_pol_sigma-70-like"/>
</dbReference>
<keyword evidence="2" id="KW-0805">Transcription regulation</keyword>
<evidence type="ECO:0000313" key="8">
    <source>
        <dbReference type="Proteomes" id="UP000650466"/>
    </source>
</evidence>
<evidence type="ECO:0000256" key="2">
    <source>
        <dbReference type="ARBA" id="ARBA00023015"/>
    </source>
</evidence>
<dbReference type="Proteomes" id="UP000650466">
    <property type="component" value="Unassembled WGS sequence"/>
</dbReference>
<dbReference type="InterPro" id="IPR014284">
    <property type="entry name" value="RNA_pol_sigma-70_dom"/>
</dbReference>
<dbReference type="InterPro" id="IPR007627">
    <property type="entry name" value="RNA_pol_sigma70_r2"/>
</dbReference>
<dbReference type="SUPFAM" id="SSF88946">
    <property type="entry name" value="Sigma2 domain of RNA polymerase sigma factors"/>
    <property type="match status" value="1"/>
</dbReference>
<evidence type="ECO:0000259" key="5">
    <source>
        <dbReference type="Pfam" id="PF04542"/>
    </source>
</evidence>
<evidence type="ECO:0000259" key="6">
    <source>
        <dbReference type="Pfam" id="PF08281"/>
    </source>
</evidence>
<dbReference type="Gene3D" id="1.10.10.10">
    <property type="entry name" value="Winged helix-like DNA-binding domain superfamily/Winged helix DNA-binding domain"/>
    <property type="match status" value="1"/>
</dbReference>
<gene>
    <name evidence="7" type="ORF">ICC18_30480</name>
</gene>
<dbReference type="InterPro" id="IPR013325">
    <property type="entry name" value="RNA_pol_sigma_r2"/>
</dbReference>
<keyword evidence="4" id="KW-0804">Transcription</keyword>
<protein>
    <submittedName>
        <fullName evidence="7">RNA polymerase sigma factor</fullName>
    </submittedName>
</protein>
<dbReference type="CDD" id="cd06171">
    <property type="entry name" value="Sigma70_r4"/>
    <property type="match status" value="1"/>
</dbReference>
<dbReference type="Gene3D" id="1.10.1740.10">
    <property type="match status" value="1"/>
</dbReference>
<keyword evidence="3" id="KW-0731">Sigma factor</keyword>
<dbReference type="Pfam" id="PF08281">
    <property type="entry name" value="Sigma70_r4_2"/>
    <property type="match status" value="1"/>
</dbReference>
<feature type="domain" description="RNA polymerase sigma factor 70 region 4 type 2" evidence="6">
    <location>
        <begin position="121"/>
        <end position="172"/>
    </location>
</feature>
<dbReference type="InterPro" id="IPR013249">
    <property type="entry name" value="RNA_pol_sigma70_r4_t2"/>
</dbReference>
<dbReference type="EMBL" id="JACVVD010000019">
    <property type="protein sequence ID" value="MBD0384374.1"/>
    <property type="molecule type" value="Genomic_DNA"/>
</dbReference>
<evidence type="ECO:0000256" key="1">
    <source>
        <dbReference type="ARBA" id="ARBA00010641"/>
    </source>
</evidence>
<keyword evidence="8" id="KW-1185">Reference proteome</keyword>
<dbReference type="InterPro" id="IPR013324">
    <property type="entry name" value="RNA_pol_sigma_r3/r4-like"/>
</dbReference>
<dbReference type="GO" id="GO:0006352">
    <property type="term" value="P:DNA-templated transcription initiation"/>
    <property type="evidence" value="ECO:0007669"/>
    <property type="project" value="InterPro"/>
</dbReference>
<accession>A0A926KYC4</accession>
<evidence type="ECO:0000256" key="3">
    <source>
        <dbReference type="ARBA" id="ARBA00023082"/>
    </source>
</evidence>
<dbReference type="InterPro" id="IPR036388">
    <property type="entry name" value="WH-like_DNA-bd_sf"/>
</dbReference>
<dbReference type="SUPFAM" id="SSF88659">
    <property type="entry name" value="Sigma3 and sigma4 domains of RNA polymerase sigma factors"/>
    <property type="match status" value="1"/>
</dbReference>
<feature type="domain" description="RNA polymerase sigma-70 region 2" evidence="5">
    <location>
        <begin position="25"/>
        <end position="89"/>
    </location>
</feature>
<dbReference type="GO" id="GO:0016987">
    <property type="term" value="F:sigma factor activity"/>
    <property type="evidence" value="ECO:0007669"/>
    <property type="project" value="UniProtKB-KW"/>
</dbReference>
<dbReference type="PANTHER" id="PTHR43133">
    <property type="entry name" value="RNA POLYMERASE ECF-TYPE SIGMA FACTO"/>
    <property type="match status" value="1"/>
</dbReference>
<evidence type="ECO:0000256" key="4">
    <source>
        <dbReference type="ARBA" id="ARBA00023163"/>
    </source>
</evidence>
<comment type="similarity">
    <text evidence="1">Belongs to the sigma-70 factor family. ECF subfamily.</text>
</comment>
<organism evidence="7 8">
    <name type="scientific">Paenibacillus sedimenti</name>
    <dbReference type="NCBI Taxonomy" id="2770274"/>
    <lineage>
        <taxon>Bacteria</taxon>
        <taxon>Bacillati</taxon>
        <taxon>Bacillota</taxon>
        <taxon>Bacilli</taxon>
        <taxon>Bacillales</taxon>
        <taxon>Paenibacillaceae</taxon>
        <taxon>Paenibacillus</taxon>
    </lineage>
</organism>
<reference evidence="7" key="1">
    <citation type="submission" date="2020-09" db="EMBL/GenBank/DDBJ databases">
        <title>Draft Genome Sequence of Paenibacillus sp. WST5.</title>
        <authorList>
            <person name="Bao Z."/>
        </authorList>
    </citation>
    <scope>NUCLEOTIDE SEQUENCE</scope>
    <source>
        <strain evidence="7">WST5</strain>
    </source>
</reference>
<dbReference type="Pfam" id="PF04542">
    <property type="entry name" value="Sigma70_r2"/>
    <property type="match status" value="1"/>
</dbReference>
<name>A0A926KYC4_9BACL</name>
<sequence>MKLEPHYLKYLAETQDKDYILLDLMANYGNDVWNFAYFLTRSSDAADDLSQDVFLSVYDRIYSFRGECTMKSWILTITRNKSLNYLKKQLIRKILPVKTVPHGGTVQSAESQLFDRMETKRIWSAVIQLPRKFREVVILDAHYGLTDKEIAELLNISQGTVKSRLHRARTKITVILETDNEGE</sequence>
<evidence type="ECO:0000313" key="7">
    <source>
        <dbReference type="EMBL" id="MBD0384374.1"/>
    </source>
</evidence>
<dbReference type="PANTHER" id="PTHR43133:SF46">
    <property type="entry name" value="RNA POLYMERASE SIGMA-70 FACTOR ECF SUBFAMILY"/>
    <property type="match status" value="1"/>
</dbReference>
<dbReference type="AlphaFoldDB" id="A0A926KYC4"/>
<proteinExistence type="inferred from homology"/>
<dbReference type="GO" id="GO:0003677">
    <property type="term" value="F:DNA binding"/>
    <property type="evidence" value="ECO:0007669"/>
    <property type="project" value="InterPro"/>
</dbReference>
<comment type="caution">
    <text evidence="7">The sequence shown here is derived from an EMBL/GenBank/DDBJ whole genome shotgun (WGS) entry which is preliminary data.</text>
</comment>